<evidence type="ECO:0000256" key="6">
    <source>
        <dbReference type="ARBA" id="ARBA00022617"/>
    </source>
</evidence>
<keyword evidence="11 14" id="KW-0408">Iron</keyword>
<dbReference type="EC" id="1.3.99.-" evidence="14"/>
<dbReference type="InterPro" id="IPR005265">
    <property type="entry name" value="HemJ-like"/>
</dbReference>
<keyword evidence="6 14" id="KW-0349">Heme</keyword>
<keyword evidence="12 14" id="KW-0472">Membrane</keyword>
<evidence type="ECO:0000256" key="8">
    <source>
        <dbReference type="ARBA" id="ARBA00022723"/>
    </source>
</evidence>
<dbReference type="EMBL" id="BMHL01000004">
    <property type="protein sequence ID" value="GGC40970.1"/>
    <property type="molecule type" value="Genomic_DNA"/>
</dbReference>
<evidence type="ECO:0000313" key="16">
    <source>
        <dbReference type="EMBL" id="GGC40970.1"/>
    </source>
</evidence>
<dbReference type="PANTHER" id="PTHR40255:SF1">
    <property type="entry name" value="PROTOPORPHYRINOGEN IX OXIDASE"/>
    <property type="match status" value="1"/>
</dbReference>
<evidence type="ECO:0000256" key="15">
    <source>
        <dbReference type="SAM" id="Phobius"/>
    </source>
</evidence>
<feature type="transmembrane region" description="Helical" evidence="15">
    <location>
        <begin position="46"/>
        <end position="64"/>
    </location>
</feature>
<evidence type="ECO:0000256" key="7">
    <source>
        <dbReference type="ARBA" id="ARBA00022692"/>
    </source>
</evidence>
<protein>
    <recommendedName>
        <fullName evidence="4 14">Protoporphyrinogen IX oxidase</fullName>
        <ecNumber evidence="14">1.3.99.-</ecNumber>
    </recommendedName>
</protein>
<sequence length="133" mass="14441">MIYLSIKALHVASVITFVAGLLVLSICAAANNLVILRVMRRWDRRVTTPALALVWITGPTIALMGHWFGAAWLTAKLPLVVFLSALHGMLAGFSRRAERDGAMRESSALKFAAPAVIVIVVAIVFLAVLKFSR</sequence>
<evidence type="ECO:0000313" key="17">
    <source>
        <dbReference type="Proteomes" id="UP000602004"/>
    </source>
</evidence>
<keyword evidence="9 15" id="KW-1133">Transmembrane helix</keyword>
<keyword evidence="5 14" id="KW-1003">Cell membrane</keyword>
<keyword evidence="10" id="KW-0560">Oxidoreductase</keyword>
<evidence type="ECO:0000256" key="10">
    <source>
        <dbReference type="ARBA" id="ARBA00023002"/>
    </source>
</evidence>
<gene>
    <name evidence="16" type="ORF">GCM10011400_29650</name>
</gene>
<evidence type="ECO:0000256" key="13">
    <source>
        <dbReference type="ARBA" id="ARBA00048390"/>
    </source>
</evidence>
<feature type="transmembrane region" description="Helical" evidence="15">
    <location>
        <begin position="12"/>
        <end position="34"/>
    </location>
</feature>
<feature type="transmembrane region" description="Helical" evidence="15">
    <location>
        <begin position="70"/>
        <end position="90"/>
    </location>
</feature>
<dbReference type="PANTHER" id="PTHR40255">
    <property type="entry name" value="UPF0093 MEMBRANE PROTEIN SLR1790"/>
    <property type="match status" value="1"/>
</dbReference>
<evidence type="ECO:0000256" key="1">
    <source>
        <dbReference type="ARBA" id="ARBA00004651"/>
    </source>
</evidence>
<dbReference type="RefSeq" id="WP_115779785.1">
    <property type="nucleotide sequence ID" value="NZ_BMHL01000004.1"/>
</dbReference>
<evidence type="ECO:0000256" key="3">
    <source>
        <dbReference type="ARBA" id="ARBA00006501"/>
    </source>
</evidence>
<comment type="catalytic activity">
    <reaction evidence="13 14">
        <text>protoporphyrinogen IX + 3 A = protoporphyrin IX + 3 AH2</text>
        <dbReference type="Rhea" id="RHEA:62000"/>
        <dbReference type="ChEBI" id="CHEBI:13193"/>
        <dbReference type="ChEBI" id="CHEBI:17499"/>
        <dbReference type="ChEBI" id="CHEBI:57306"/>
        <dbReference type="ChEBI" id="CHEBI:57307"/>
    </reaction>
</comment>
<accession>A0ABQ1MQ13</accession>
<keyword evidence="8 14" id="KW-0479">Metal-binding</keyword>
<evidence type="ECO:0000256" key="4">
    <source>
        <dbReference type="ARBA" id="ARBA00017504"/>
    </source>
</evidence>
<evidence type="ECO:0000256" key="9">
    <source>
        <dbReference type="ARBA" id="ARBA00022989"/>
    </source>
</evidence>
<comment type="subcellular location">
    <subcellularLocation>
        <location evidence="1">Cell membrane</location>
        <topology evidence="1">Multi-pass membrane protein</topology>
    </subcellularLocation>
</comment>
<evidence type="ECO:0000256" key="2">
    <source>
        <dbReference type="ARBA" id="ARBA00005073"/>
    </source>
</evidence>
<comment type="caution">
    <text evidence="16">The sequence shown here is derived from an EMBL/GenBank/DDBJ whole genome shotgun (WGS) entry which is preliminary data.</text>
</comment>
<organism evidence="16 17">
    <name type="scientific">Paraburkholderia caffeinilytica</name>
    <dbReference type="NCBI Taxonomy" id="1761016"/>
    <lineage>
        <taxon>Bacteria</taxon>
        <taxon>Pseudomonadati</taxon>
        <taxon>Pseudomonadota</taxon>
        <taxon>Betaproteobacteria</taxon>
        <taxon>Burkholderiales</taxon>
        <taxon>Burkholderiaceae</taxon>
        <taxon>Paraburkholderia</taxon>
    </lineage>
</organism>
<comment type="function">
    <text evidence="14">Catalyzes the oxidation of protoporphyrinogen IX to protoporphyrin IX.</text>
</comment>
<feature type="transmembrane region" description="Helical" evidence="15">
    <location>
        <begin position="111"/>
        <end position="129"/>
    </location>
</feature>
<evidence type="ECO:0000256" key="12">
    <source>
        <dbReference type="ARBA" id="ARBA00023136"/>
    </source>
</evidence>
<reference evidence="17" key="1">
    <citation type="journal article" date="2019" name="Int. J. Syst. Evol. Microbiol.">
        <title>The Global Catalogue of Microorganisms (GCM) 10K type strain sequencing project: providing services to taxonomists for standard genome sequencing and annotation.</title>
        <authorList>
            <consortium name="The Broad Institute Genomics Platform"/>
            <consortium name="The Broad Institute Genome Sequencing Center for Infectious Disease"/>
            <person name="Wu L."/>
            <person name="Ma J."/>
        </authorList>
    </citation>
    <scope>NUCLEOTIDE SEQUENCE [LARGE SCALE GENOMIC DNA]</scope>
    <source>
        <strain evidence="17">CGMCC 1.15103</strain>
    </source>
</reference>
<dbReference type="Pfam" id="PF03653">
    <property type="entry name" value="UPF0093"/>
    <property type="match status" value="1"/>
</dbReference>
<comment type="pathway">
    <text evidence="2 14">Porphyrin-containing compound metabolism; protoporphyrin-IX biosynthesis; protoporphyrin-IX from protoporphyrinogen-IX: step 1/1.</text>
</comment>
<dbReference type="Proteomes" id="UP000602004">
    <property type="component" value="Unassembled WGS sequence"/>
</dbReference>
<evidence type="ECO:0000256" key="5">
    <source>
        <dbReference type="ARBA" id="ARBA00022475"/>
    </source>
</evidence>
<comment type="similarity">
    <text evidence="3 14">Belongs to the HemJ family.</text>
</comment>
<evidence type="ECO:0000256" key="14">
    <source>
        <dbReference type="PIRNR" id="PIRNR004638"/>
    </source>
</evidence>
<name>A0ABQ1MQ13_9BURK</name>
<dbReference type="PIRSF" id="PIRSF004638">
    <property type="entry name" value="UCP004638"/>
    <property type="match status" value="1"/>
</dbReference>
<comment type="cofactor">
    <cofactor evidence="14">
        <name>heme b</name>
        <dbReference type="ChEBI" id="CHEBI:60344"/>
    </cofactor>
    <text evidence="14">Binds 1 heme b (iron(II)-protoporphyrin IX) group per subunit.</text>
</comment>
<proteinExistence type="inferred from homology"/>
<keyword evidence="17" id="KW-1185">Reference proteome</keyword>
<evidence type="ECO:0000256" key="11">
    <source>
        <dbReference type="ARBA" id="ARBA00023004"/>
    </source>
</evidence>
<keyword evidence="7 15" id="KW-0812">Transmembrane</keyword>